<feature type="region of interest" description="Disordered" evidence="1">
    <location>
        <begin position="58"/>
        <end position="90"/>
    </location>
</feature>
<comment type="caution">
    <text evidence="3">The sequence shown here is derived from an EMBL/GenBank/DDBJ whole genome shotgun (WGS) entry which is preliminary data.</text>
</comment>
<dbReference type="AlphaFoldDB" id="A0A369KEY2"/>
<feature type="compositionally biased region" description="Low complexity" evidence="1">
    <location>
        <begin position="63"/>
        <end position="74"/>
    </location>
</feature>
<dbReference type="Gene3D" id="3.40.50.11350">
    <property type="match status" value="1"/>
</dbReference>
<sequence>MPRPRPLTNVASAHASAPEQPALTPRTPHSRSGRAEEGYTEFELQQITDNDEYHDNEMRQHQSVPLLSSSASESFPTPGYRSRGDDFDAGDKRVRGRGDLNAKIVLSRLPLVFGSMLAAFLLVLTVLSWKRPEKLHRYLGISSQVSAPSTSSPASHKNASISDPHLLISYENYTTFPLLPSQYLAECSKLNKGYMSHGKYWEPHKMGVMDVLHADEMDSSFEGQSVCKSTITYMLDGKVGLLADLALLAQAAALARERNRTFLVDDTYWNRGKWTDHFISVRETQPGPEPGCISPPPKELVACPRLARHWVINSRTAKFHFGHGFSDAYEDPYAHNLNRLKPIYKSAWDSLQETIYPNTKSAALIQAARSELAGLTSPDGTGFESYIAIHIRRGDRKPVFYSGSKYIPAEDYVQAGIDTWTRLNPEKSPEDLMIYLASDSPIAYREVLELTEERYTTFSLFRSTDPELRAFASPTEYVQKEFNEKEESERILATRGMIVDFALVSGSWASDEEVAPDATICTISSNVCKLSAVGLGWDRAFGAVDDMGYVDEKRKRWVEIDQKGQIVPVWEPFELF</sequence>
<proteinExistence type="predicted"/>
<evidence type="ECO:0000313" key="3">
    <source>
        <dbReference type="EMBL" id="RDB29466.1"/>
    </source>
</evidence>
<dbReference type="EMBL" id="LUEZ02000010">
    <property type="protein sequence ID" value="RDB29466.1"/>
    <property type="molecule type" value="Genomic_DNA"/>
</dbReference>
<accession>A0A369KEY2</accession>
<organism evidence="3 4">
    <name type="scientific">Hypsizygus marmoreus</name>
    <name type="common">White beech mushroom</name>
    <name type="synonym">Agaricus marmoreus</name>
    <dbReference type="NCBI Taxonomy" id="39966"/>
    <lineage>
        <taxon>Eukaryota</taxon>
        <taxon>Fungi</taxon>
        <taxon>Dikarya</taxon>
        <taxon>Basidiomycota</taxon>
        <taxon>Agaricomycotina</taxon>
        <taxon>Agaricomycetes</taxon>
        <taxon>Agaricomycetidae</taxon>
        <taxon>Agaricales</taxon>
        <taxon>Tricholomatineae</taxon>
        <taxon>Lyophyllaceae</taxon>
        <taxon>Hypsizygus</taxon>
    </lineage>
</organism>
<reference evidence="3" key="1">
    <citation type="submission" date="2018-04" db="EMBL/GenBank/DDBJ databases">
        <title>Whole genome sequencing of Hypsizygus marmoreus.</title>
        <authorList>
            <person name="Choi I.-G."/>
            <person name="Min B."/>
            <person name="Kim J.-G."/>
            <person name="Kim S."/>
            <person name="Oh Y.-L."/>
            <person name="Kong W.-S."/>
            <person name="Park H."/>
            <person name="Jeong J."/>
            <person name="Song E.-S."/>
        </authorList>
    </citation>
    <scope>NUCLEOTIDE SEQUENCE [LARGE SCALE GENOMIC DNA]</scope>
    <source>
        <strain evidence="3">51987-8</strain>
    </source>
</reference>
<evidence type="ECO:0000313" key="4">
    <source>
        <dbReference type="Proteomes" id="UP000076154"/>
    </source>
</evidence>
<dbReference type="InParanoid" id="A0A369KEY2"/>
<feature type="transmembrane region" description="Helical" evidence="2">
    <location>
        <begin position="105"/>
        <end position="129"/>
    </location>
</feature>
<keyword evidence="4" id="KW-1185">Reference proteome</keyword>
<dbReference type="GO" id="GO:0046921">
    <property type="term" value="F:alpha-(1-&gt;6)-fucosyltransferase activity"/>
    <property type="evidence" value="ECO:0007669"/>
    <property type="project" value="TreeGrafter"/>
</dbReference>
<evidence type="ECO:0000256" key="2">
    <source>
        <dbReference type="SAM" id="Phobius"/>
    </source>
</evidence>
<dbReference type="PANTHER" id="PTHR13132:SF29">
    <property type="entry name" value="ALPHA-(1,6)-FUCOSYLTRANSFERASE"/>
    <property type="match status" value="1"/>
</dbReference>
<dbReference type="Proteomes" id="UP000076154">
    <property type="component" value="Unassembled WGS sequence"/>
</dbReference>
<evidence type="ECO:0000256" key="1">
    <source>
        <dbReference type="SAM" id="MobiDB-lite"/>
    </source>
</evidence>
<name>A0A369KEY2_HYPMA</name>
<gene>
    <name evidence="3" type="ORF">Hypma_016066</name>
</gene>
<protein>
    <submittedName>
        <fullName evidence="3">Uncharacterized protein</fullName>
    </submittedName>
</protein>
<keyword evidence="2" id="KW-1133">Transmembrane helix</keyword>
<keyword evidence="2" id="KW-0812">Transmembrane</keyword>
<dbReference type="PANTHER" id="PTHR13132">
    <property type="entry name" value="ALPHA- 1,6 -FUCOSYLTRANSFERASE"/>
    <property type="match status" value="1"/>
</dbReference>
<dbReference type="OrthoDB" id="2392789at2759"/>
<dbReference type="GO" id="GO:0006487">
    <property type="term" value="P:protein N-linked glycosylation"/>
    <property type="evidence" value="ECO:0007669"/>
    <property type="project" value="TreeGrafter"/>
</dbReference>
<keyword evidence="2" id="KW-0472">Membrane</keyword>
<feature type="region of interest" description="Disordered" evidence="1">
    <location>
        <begin position="1"/>
        <end position="40"/>
    </location>
</feature>